<reference evidence="9" key="1">
    <citation type="journal article" date="2020" name="Fungal Divers.">
        <title>Resolving the Mortierellaceae phylogeny through synthesis of multi-gene phylogenetics and phylogenomics.</title>
        <authorList>
            <person name="Vandepol N."/>
            <person name="Liber J."/>
            <person name="Desiro A."/>
            <person name="Na H."/>
            <person name="Kennedy M."/>
            <person name="Barry K."/>
            <person name="Grigoriev I.V."/>
            <person name="Miller A.N."/>
            <person name="O'Donnell K."/>
            <person name="Stajich J.E."/>
            <person name="Bonito G."/>
        </authorList>
    </citation>
    <scope>NUCLEOTIDE SEQUENCE</scope>
    <source>
        <strain evidence="9">CK1249</strain>
    </source>
</reference>
<dbReference type="SMART" id="SM00054">
    <property type="entry name" value="EFh"/>
    <property type="match status" value="3"/>
</dbReference>
<evidence type="ECO:0000256" key="2">
    <source>
        <dbReference type="ARBA" id="ARBA00022707"/>
    </source>
</evidence>
<keyword evidence="5" id="KW-0106">Calcium</keyword>
<evidence type="ECO:0000256" key="7">
    <source>
        <dbReference type="ARBA" id="ARBA00071944"/>
    </source>
</evidence>
<keyword evidence="2" id="KW-0519">Myristate</keyword>
<evidence type="ECO:0000313" key="9">
    <source>
        <dbReference type="EMBL" id="KAF9965779.1"/>
    </source>
</evidence>
<dbReference type="GO" id="GO:0016020">
    <property type="term" value="C:membrane"/>
    <property type="evidence" value="ECO:0007669"/>
    <property type="project" value="TreeGrafter"/>
</dbReference>
<dbReference type="OrthoDB" id="191686at2759"/>
<dbReference type="Pfam" id="PF00036">
    <property type="entry name" value="EF-hand_1"/>
    <property type="match status" value="1"/>
</dbReference>
<feature type="domain" description="EF-hand" evidence="8">
    <location>
        <begin position="60"/>
        <end position="95"/>
    </location>
</feature>
<evidence type="ECO:0000256" key="3">
    <source>
        <dbReference type="ARBA" id="ARBA00022723"/>
    </source>
</evidence>
<sequence length="202" mass="23398">MGKSQSKLTTDELKELQRCTRFDKKELQQWYKGFIKDCPSGELDKPEFQKIYKQFFPFGDPSTFADYVFDVFDANRNGKIEFKEFIVALSVTSRGDLEDKLQWAFQLYDIDNDQTITYDEMLSIVDAIYKMVGTMVKLPPDEDTPEKRVSKIFSLMDKDRDGRLTFEEFKEGSMKDPTIVQALSLFEATHCSVFCSHAAHGQ</sequence>
<comment type="similarity">
    <text evidence="1">Belongs to the recoverin family.</text>
</comment>
<dbReference type="Proteomes" id="UP000738359">
    <property type="component" value="Unassembled WGS sequence"/>
</dbReference>
<comment type="caution">
    <text evidence="9">The sequence shown here is derived from an EMBL/GenBank/DDBJ whole genome shotgun (WGS) entry which is preliminary data.</text>
</comment>
<dbReference type="GO" id="GO:0005829">
    <property type="term" value="C:cytosol"/>
    <property type="evidence" value="ECO:0007669"/>
    <property type="project" value="TreeGrafter"/>
</dbReference>
<dbReference type="SUPFAM" id="SSF47473">
    <property type="entry name" value="EF-hand"/>
    <property type="match status" value="1"/>
</dbReference>
<dbReference type="PROSITE" id="PS00018">
    <property type="entry name" value="EF_HAND_1"/>
    <property type="match status" value="3"/>
</dbReference>
<dbReference type="PRINTS" id="PR00450">
    <property type="entry name" value="RECOVERIN"/>
</dbReference>
<organism evidence="9 10">
    <name type="scientific">Mortierella alpina</name>
    <name type="common">Oleaginous fungus</name>
    <name type="synonym">Mortierella renispora</name>
    <dbReference type="NCBI Taxonomy" id="64518"/>
    <lineage>
        <taxon>Eukaryota</taxon>
        <taxon>Fungi</taxon>
        <taxon>Fungi incertae sedis</taxon>
        <taxon>Mucoromycota</taxon>
        <taxon>Mortierellomycotina</taxon>
        <taxon>Mortierellomycetes</taxon>
        <taxon>Mortierellales</taxon>
        <taxon>Mortierellaceae</taxon>
        <taxon>Mortierella</taxon>
    </lineage>
</organism>
<keyword evidence="6" id="KW-0449">Lipoprotein</keyword>
<dbReference type="FunFam" id="1.10.238.10:FF:000009">
    <property type="entry name" value="Visinin-like protein 1"/>
    <property type="match status" value="1"/>
</dbReference>
<dbReference type="Pfam" id="PF13499">
    <property type="entry name" value="EF-hand_7"/>
    <property type="match status" value="1"/>
</dbReference>
<evidence type="ECO:0000259" key="8">
    <source>
        <dbReference type="PROSITE" id="PS50222"/>
    </source>
</evidence>
<protein>
    <recommendedName>
        <fullName evidence="7">Calcium-binding protein NCS-1</fullName>
    </recommendedName>
</protein>
<dbReference type="PANTHER" id="PTHR23055">
    <property type="entry name" value="CALCIUM BINDING PROTEINS"/>
    <property type="match status" value="1"/>
</dbReference>
<feature type="domain" description="EF-hand" evidence="8">
    <location>
        <begin position="144"/>
        <end position="179"/>
    </location>
</feature>
<keyword evidence="10" id="KW-1185">Reference proteome</keyword>
<dbReference type="InterPro" id="IPR018247">
    <property type="entry name" value="EF_Hand_1_Ca_BS"/>
</dbReference>
<proteinExistence type="inferred from homology"/>
<dbReference type="InterPro" id="IPR028846">
    <property type="entry name" value="Recoverin"/>
</dbReference>
<evidence type="ECO:0000256" key="6">
    <source>
        <dbReference type="ARBA" id="ARBA00023288"/>
    </source>
</evidence>
<evidence type="ECO:0000256" key="5">
    <source>
        <dbReference type="ARBA" id="ARBA00022837"/>
    </source>
</evidence>
<name>A0A9P6M4U2_MORAP</name>
<dbReference type="PROSITE" id="PS50222">
    <property type="entry name" value="EF_HAND_2"/>
    <property type="match status" value="3"/>
</dbReference>
<evidence type="ECO:0000313" key="10">
    <source>
        <dbReference type="Proteomes" id="UP000738359"/>
    </source>
</evidence>
<evidence type="ECO:0000256" key="4">
    <source>
        <dbReference type="ARBA" id="ARBA00022737"/>
    </source>
</evidence>
<accession>A0A9P6M4U2</accession>
<evidence type="ECO:0000256" key="1">
    <source>
        <dbReference type="ARBA" id="ARBA00006049"/>
    </source>
</evidence>
<dbReference type="GO" id="GO:0005509">
    <property type="term" value="F:calcium ion binding"/>
    <property type="evidence" value="ECO:0007669"/>
    <property type="project" value="InterPro"/>
</dbReference>
<dbReference type="Gene3D" id="1.10.238.10">
    <property type="entry name" value="EF-hand"/>
    <property type="match status" value="1"/>
</dbReference>
<dbReference type="InterPro" id="IPR011992">
    <property type="entry name" value="EF-hand-dom_pair"/>
</dbReference>
<dbReference type="InterPro" id="IPR002048">
    <property type="entry name" value="EF_hand_dom"/>
</dbReference>
<keyword evidence="3" id="KW-0479">Metal-binding</keyword>
<feature type="domain" description="EF-hand" evidence="8">
    <location>
        <begin position="96"/>
        <end position="131"/>
    </location>
</feature>
<dbReference type="AlphaFoldDB" id="A0A9P6M4U2"/>
<keyword evidence="4" id="KW-0677">Repeat</keyword>
<dbReference type="EMBL" id="JAAAHY010000222">
    <property type="protein sequence ID" value="KAF9965779.1"/>
    <property type="molecule type" value="Genomic_DNA"/>
</dbReference>
<gene>
    <name evidence="9" type="primary">NCS1</name>
    <name evidence="9" type="ORF">BGZ70_004125</name>
</gene>
<dbReference type="CDD" id="cd00051">
    <property type="entry name" value="EFh"/>
    <property type="match status" value="2"/>
</dbReference>
<dbReference type="PANTHER" id="PTHR23055:SF178">
    <property type="entry name" value="NEUROCALCIN HOMOLOG"/>
    <property type="match status" value="1"/>
</dbReference>